<dbReference type="GO" id="GO:0046872">
    <property type="term" value="F:metal ion binding"/>
    <property type="evidence" value="ECO:0007669"/>
    <property type="project" value="UniProtKB-KW"/>
</dbReference>
<dbReference type="STRING" id="43041.A0A182JSP2"/>
<dbReference type="PANTHER" id="PTHR12322:SF121">
    <property type="entry name" value="DOUBLESEX-MAB RELATED 93B"/>
    <property type="match status" value="1"/>
</dbReference>
<dbReference type="InterPro" id="IPR026607">
    <property type="entry name" value="DMRT"/>
</dbReference>
<comment type="subcellular location">
    <subcellularLocation>
        <location evidence="6">Nucleus</location>
    </subcellularLocation>
</comment>
<dbReference type="SMART" id="SM00301">
    <property type="entry name" value="DM"/>
    <property type="match status" value="1"/>
</dbReference>
<dbReference type="AlphaFoldDB" id="A0A182JSP2"/>
<dbReference type="Gene3D" id="4.10.1040.10">
    <property type="entry name" value="DM DNA-binding domain"/>
    <property type="match status" value="1"/>
</dbReference>
<sequence>MSSENAHSSSLHYYAETMRSIFARVEKRSTLSIRLVRYLWRLFWVGSNSMSSASGSGRITNNNRTCGGPTSTGGMIGVGSNFRVPKCARCRNHGVISGLRGHKKLCSYRNCRCAKCELILSRQKIMAAQVALKRQQAVEDAIALRLASTETGTQLEALPPGKIYGMTVTEPCPSPSPSSSTASVDVISSTSSDGIGAFDTPEDVRLGRPKGTGNVSVSQNALDMLTKLFPHRKRSVLELILKRCDSDLLKAIEQCSQTQNISAFKPPTPTAAPSAAAATSAPSTITAMTQSPISPSGYSPFIAYPKWLLPMSIPVSFSHIAPNLAPRCTLPNCVMCVHHPL</sequence>
<name>A0A182JSP2_9DIPT</name>
<dbReference type="GO" id="GO:0000978">
    <property type="term" value="F:RNA polymerase II cis-regulatory region sequence-specific DNA binding"/>
    <property type="evidence" value="ECO:0007669"/>
    <property type="project" value="TreeGrafter"/>
</dbReference>
<dbReference type="PROSITE" id="PS40000">
    <property type="entry name" value="DM_1"/>
    <property type="match status" value="1"/>
</dbReference>
<proteinExistence type="inferred from homology"/>
<keyword evidence="3 6" id="KW-0862">Zinc</keyword>
<reference evidence="8" key="2">
    <citation type="submission" date="2020-05" db="UniProtKB">
        <authorList>
            <consortium name="EnsemblMetazoa"/>
        </authorList>
    </citation>
    <scope>IDENTIFICATION</scope>
    <source>
        <strain evidence="8">ACHKN1017</strain>
    </source>
</reference>
<evidence type="ECO:0000313" key="9">
    <source>
        <dbReference type="Proteomes" id="UP000075881"/>
    </source>
</evidence>
<protein>
    <recommendedName>
        <fullName evidence="7">DM domain-containing protein</fullName>
    </recommendedName>
</protein>
<evidence type="ECO:0000256" key="6">
    <source>
        <dbReference type="PROSITE-ProRule" id="PRU00070"/>
    </source>
</evidence>
<dbReference type="GO" id="GO:0000981">
    <property type="term" value="F:DNA-binding transcription factor activity, RNA polymerase II-specific"/>
    <property type="evidence" value="ECO:0007669"/>
    <property type="project" value="TreeGrafter"/>
</dbReference>
<feature type="domain" description="DM" evidence="7">
    <location>
        <begin position="87"/>
        <end position="134"/>
    </location>
</feature>
<evidence type="ECO:0000256" key="3">
    <source>
        <dbReference type="ARBA" id="ARBA00022833"/>
    </source>
</evidence>
<dbReference type="EnsemblMetazoa" id="ACHR001524-RA">
    <property type="protein sequence ID" value="ACHR001524-PA"/>
    <property type="gene ID" value="ACHR001524"/>
</dbReference>
<dbReference type="InterPro" id="IPR005173">
    <property type="entry name" value="DMA"/>
</dbReference>
<dbReference type="CDD" id="cd14370">
    <property type="entry name" value="CUE_DMA"/>
    <property type="match status" value="1"/>
</dbReference>
<evidence type="ECO:0000256" key="4">
    <source>
        <dbReference type="ARBA" id="ARBA00023125"/>
    </source>
</evidence>
<keyword evidence="5 6" id="KW-0539">Nucleus</keyword>
<dbReference type="InterPro" id="IPR009060">
    <property type="entry name" value="UBA-like_sf"/>
</dbReference>
<dbReference type="GO" id="GO:0007548">
    <property type="term" value="P:sex differentiation"/>
    <property type="evidence" value="ECO:0007669"/>
    <property type="project" value="TreeGrafter"/>
</dbReference>
<dbReference type="InterPro" id="IPR036407">
    <property type="entry name" value="DM_DNA-bd_sf"/>
</dbReference>
<dbReference type="SUPFAM" id="SSF46934">
    <property type="entry name" value="UBA-like"/>
    <property type="match status" value="1"/>
</dbReference>
<dbReference type="FunFam" id="4.10.1040.10:FF:000001">
    <property type="entry name" value="doublesex- and mab-3-related transcription factor 1"/>
    <property type="match status" value="1"/>
</dbReference>
<dbReference type="InterPro" id="IPR001275">
    <property type="entry name" value="DM_DNA-bd"/>
</dbReference>
<keyword evidence="9" id="KW-1185">Reference proteome</keyword>
<reference evidence="9" key="1">
    <citation type="submission" date="2013-03" db="EMBL/GenBank/DDBJ databases">
        <title>The Genome Sequence of Anopheles christyi ACHKN1017.</title>
        <authorList>
            <consortium name="The Broad Institute Genomics Platform"/>
            <person name="Neafsey D.E."/>
            <person name="Besansky N."/>
            <person name="Walker B."/>
            <person name="Young S.K."/>
            <person name="Zeng Q."/>
            <person name="Gargeya S."/>
            <person name="Fitzgerald M."/>
            <person name="Haas B."/>
            <person name="Abouelleil A."/>
            <person name="Allen A.W."/>
            <person name="Alvarado L."/>
            <person name="Arachchi H.M."/>
            <person name="Berlin A.M."/>
            <person name="Chapman S.B."/>
            <person name="Gainer-Dewar J."/>
            <person name="Goldberg J."/>
            <person name="Griggs A."/>
            <person name="Gujja S."/>
            <person name="Hansen M."/>
            <person name="Howarth C."/>
            <person name="Imamovic A."/>
            <person name="Ireland A."/>
            <person name="Larimer J."/>
            <person name="McCowan C."/>
            <person name="Murphy C."/>
            <person name="Pearson M."/>
            <person name="Poon T.W."/>
            <person name="Priest M."/>
            <person name="Roberts A."/>
            <person name="Saif S."/>
            <person name="Shea T."/>
            <person name="Sisk P."/>
            <person name="Sykes S."/>
            <person name="Wortman J."/>
            <person name="Nusbaum C."/>
            <person name="Birren B."/>
        </authorList>
    </citation>
    <scope>NUCLEOTIDE SEQUENCE [LARGE SCALE GENOMIC DNA]</scope>
    <source>
        <strain evidence="9">ACHKN1017</strain>
    </source>
</reference>
<dbReference type="PANTHER" id="PTHR12322">
    <property type="entry name" value="DOUBLESEX AND MAB-3 RELATED TRANSCRIPTION FACTOR DMRT"/>
    <property type="match status" value="1"/>
</dbReference>
<comment type="similarity">
    <text evidence="1">Belongs to the DMRT family.</text>
</comment>
<dbReference type="Pfam" id="PF00751">
    <property type="entry name" value="DM"/>
    <property type="match status" value="1"/>
</dbReference>
<feature type="DNA-binding region" description="DM" evidence="6">
    <location>
        <begin position="87"/>
        <end position="134"/>
    </location>
</feature>
<evidence type="ECO:0000259" key="7">
    <source>
        <dbReference type="PROSITE" id="PS50809"/>
    </source>
</evidence>
<dbReference type="SUPFAM" id="SSF82927">
    <property type="entry name" value="Cysteine-rich DNA binding domain, (DM domain)"/>
    <property type="match status" value="1"/>
</dbReference>
<dbReference type="VEuPathDB" id="VectorBase:ACHR001524"/>
<organism evidence="8 9">
    <name type="scientific">Anopheles christyi</name>
    <dbReference type="NCBI Taxonomy" id="43041"/>
    <lineage>
        <taxon>Eukaryota</taxon>
        <taxon>Metazoa</taxon>
        <taxon>Ecdysozoa</taxon>
        <taxon>Arthropoda</taxon>
        <taxon>Hexapoda</taxon>
        <taxon>Insecta</taxon>
        <taxon>Pterygota</taxon>
        <taxon>Neoptera</taxon>
        <taxon>Endopterygota</taxon>
        <taxon>Diptera</taxon>
        <taxon>Nematocera</taxon>
        <taxon>Culicoidea</taxon>
        <taxon>Culicidae</taxon>
        <taxon>Anophelinae</taxon>
        <taxon>Anopheles</taxon>
    </lineage>
</organism>
<keyword evidence="4 6" id="KW-0238">DNA-binding</keyword>
<accession>A0A182JSP2</accession>
<dbReference type="Pfam" id="PF03474">
    <property type="entry name" value="DMA"/>
    <property type="match status" value="1"/>
</dbReference>
<evidence type="ECO:0000256" key="1">
    <source>
        <dbReference type="ARBA" id="ARBA00006834"/>
    </source>
</evidence>
<evidence type="ECO:0000313" key="8">
    <source>
        <dbReference type="EnsemblMetazoa" id="ACHR001524-PA"/>
    </source>
</evidence>
<dbReference type="Proteomes" id="UP000075881">
    <property type="component" value="Unassembled WGS sequence"/>
</dbReference>
<evidence type="ECO:0000256" key="2">
    <source>
        <dbReference type="ARBA" id="ARBA00022723"/>
    </source>
</evidence>
<evidence type="ECO:0000256" key="5">
    <source>
        <dbReference type="ARBA" id="ARBA00023242"/>
    </source>
</evidence>
<keyword evidence="2 6" id="KW-0479">Metal-binding</keyword>
<dbReference type="GO" id="GO:0005634">
    <property type="term" value="C:nucleus"/>
    <property type="evidence" value="ECO:0007669"/>
    <property type="project" value="UniProtKB-SubCell"/>
</dbReference>
<dbReference type="PROSITE" id="PS50809">
    <property type="entry name" value="DM_2"/>
    <property type="match status" value="1"/>
</dbReference>